<gene>
    <name evidence="1" type="ORF">CRG98_039560</name>
</gene>
<accession>A0A2I0I7R9</accession>
<evidence type="ECO:0000313" key="1">
    <source>
        <dbReference type="EMBL" id="PKI40049.1"/>
    </source>
</evidence>
<protein>
    <submittedName>
        <fullName evidence="1">Uncharacterized protein</fullName>
    </submittedName>
</protein>
<sequence length="125" mass="14793">MQWRLWLVDRRVVEVLVRRRRRAWPRGVRFVEDRARAEAAASLGLPWSYDEGNELWGGVLTYPEESGIRVCRGSRLYRIFSLRGGSYGILQIKDTLIRPHYEVSLEFGESKRVCLRRRMPNHYSV</sequence>
<dbReference type="EMBL" id="PGOL01003673">
    <property type="protein sequence ID" value="PKI40049.1"/>
    <property type="molecule type" value="Genomic_DNA"/>
</dbReference>
<name>A0A2I0I7R9_PUNGR</name>
<evidence type="ECO:0000313" key="2">
    <source>
        <dbReference type="Proteomes" id="UP000233551"/>
    </source>
</evidence>
<dbReference type="AlphaFoldDB" id="A0A2I0I7R9"/>
<comment type="caution">
    <text evidence="1">The sequence shown here is derived from an EMBL/GenBank/DDBJ whole genome shotgun (WGS) entry which is preliminary data.</text>
</comment>
<proteinExistence type="predicted"/>
<organism evidence="1 2">
    <name type="scientific">Punica granatum</name>
    <name type="common">Pomegranate</name>
    <dbReference type="NCBI Taxonomy" id="22663"/>
    <lineage>
        <taxon>Eukaryota</taxon>
        <taxon>Viridiplantae</taxon>
        <taxon>Streptophyta</taxon>
        <taxon>Embryophyta</taxon>
        <taxon>Tracheophyta</taxon>
        <taxon>Spermatophyta</taxon>
        <taxon>Magnoliopsida</taxon>
        <taxon>eudicotyledons</taxon>
        <taxon>Gunneridae</taxon>
        <taxon>Pentapetalae</taxon>
        <taxon>rosids</taxon>
        <taxon>malvids</taxon>
        <taxon>Myrtales</taxon>
        <taxon>Lythraceae</taxon>
        <taxon>Punica</taxon>
    </lineage>
</organism>
<keyword evidence="2" id="KW-1185">Reference proteome</keyword>
<reference evidence="1 2" key="1">
    <citation type="submission" date="2017-11" db="EMBL/GenBank/DDBJ databases">
        <title>De-novo sequencing of pomegranate (Punica granatum L.) genome.</title>
        <authorList>
            <person name="Akparov Z."/>
            <person name="Amiraslanov A."/>
            <person name="Hajiyeva S."/>
            <person name="Abbasov M."/>
            <person name="Kaur K."/>
            <person name="Hamwieh A."/>
            <person name="Solovyev V."/>
            <person name="Salamov A."/>
            <person name="Braich B."/>
            <person name="Kosarev P."/>
            <person name="Mahmoud A."/>
            <person name="Hajiyev E."/>
            <person name="Babayeva S."/>
            <person name="Izzatullayeva V."/>
            <person name="Mammadov A."/>
            <person name="Mammadov A."/>
            <person name="Sharifova S."/>
            <person name="Ojaghi J."/>
            <person name="Eynullazada K."/>
            <person name="Bayramov B."/>
            <person name="Abdulazimova A."/>
            <person name="Shahmuradov I."/>
        </authorList>
    </citation>
    <scope>NUCLEOTIDE SEQUENCE [LARGE SCALE GENOMIC DNA]</scope>
    <source>
        <strain evidence="2">cv. AG2017</strain>
        <tissue evidence="1">Leaf</tissue>
    </source>
</reference>
<dbReference type="Proteomes" id="UP000233551">
    <property type="component" value="Unassembled WGS sequence"/>
</dbReference>